<keyword evidence="2" id="KW-1185">Reference proteome</keyword>
<protein>
    <submittedName>
        <fullName evidence="1">Uncharacterized protein</fullName>
    </submittedName>
</protein>
<accession>A0A0M0JED9</accession>
<dbReference type="AlphaFoldDB" id="A0A0M0JED9"/>
<dbReference type="EMBL" id="JWZX01003075">
    <property type="protein sequence ID" value="KOO24603.1"/>
    <property type="molecule type" value="Genomic_DNA"/>
</dbReference>
<name>A0A0M0JED9_9EUKA</name>
<gene>
    <name evidence="1" type="ORF">Ctob_010924</name>
</gene>
<evidence type="ECO:0000313" key="1">
    <source>
        <dbReference type="EMBL" id="KOO24603.1"/>
    </source>
</evidence>
<organism evidence="1 2">
    <name type="scientific">Chrysochromulina tobinii</name>
    <dbReference type="NCBI Taxonomy" id="1460289"/>
    <lineage>
        <taxon>Eukaryota</taxon>
        <taxon>Haptista</taxon>
        <taxon>Haptophyta</taxon>
        <taxon>Prymnesiophyceae</taxon>
        <taxon>Prymnesiales</taxon>
        <taxon>Chrysochromulinaceae</taxon>
        <taxon>Chrysochromulina</taxon>
    </lineage>
</organism>
<sequence>MDGERSPCAKELSGDDELRSQLTFRFVRTVSVTPDQLRDFHNHNEPSSLALLPPGEDVYLAEAFSLFANEAFGPFFGLCELPRPTDEVVRMERQLERALGFARNETLCVHWRGEDFHHPTKLVRWRTSSTLGADEVANRWIKPLAQH</sequence>
<evidence type="ECO:0000313" key="2">
    <source>
        <dbReference type="Proteomes" id="UP000037460"/>
    </source>
</evidence>
<dbReference type="Proteomes" id="UP000037460">
    <property type="component" value="Unassembled WGS sequence"/>
</dbReference>
<feature type="non-terminal residue" evidence="1">
    <location>
        <position position="147"/>
    </location>
</feature>
<comment type="caution">
    <text evidence="1">The sequence shown here is derived from an EMBL/GenBank/DDBJ whole genome shotgun (WGS) entry which is preliminary data.</text>
</comment>
<reference evidence="2" key="1">
    <citation type="journal article" date="2015" name="PLoS Genet.">
        <title>Genome Sequence and Transcriptome Analyses of Chrysochromulina tobin: Metabolic Tools for Enhanced Algal Fitness in the Prominent Order Prymnesiales (Haptophyceae).</title>
        <authorList>
            <person name="Hovde B.T."/>
            <person name="Deodato C.R."/>
            <person name="Hunsperger H.M."/>
            <person name="Ryken S.A."/>
            <person name="Yost W."/>
            <person name="Jha R.K."/>
            <person name="Patterson J."/>
            <person name="Monnat R.J. Jr."/>
            <person name="Barlow S.B."/>
            <person name="Starkenburg S.R."/>
            <person name="Cattolico R.A."/>
        </authorList>
    </citation>
    <scope>NUCLEOTIDE SEQUENCE</scope>
    <source>
        <strain evidence="2">CCMP291</strain>
    </source>
</reference>
<proteinExistence type="predicted"/>